<dbReference type="PRINTS" id="PR01541">
    <property type="entry name" value="GONADOLIBRNI"/>
</dbReference>
<dbReference type="AlphaFoldDB" id="A0A670YS55"/>
<proteinExistence type="inferred from homology"/>
<evidence type="ECO:0000256" key="9">
    <source>
        <dbReference type="ARBA" id="ARBA00029761"/>
    </source>
</evidence>
<sequence length="118" mass="13392">MQKISFFLLLISLSTCFAQHWSYGFQPGGKRNVENLRDSFQEIETEMDKAGELQPFECSVPRQHFTLRGLKGVLTGEPPFKCYFQLCSICCSGDLTTAECNCHPHQVDQTRKSPLQEG</sequence>
<dbReference type="InterPro" id="IPR019792">
    <property type="entry name" value="Gonadoliberin"/>
</dbReference>
<feature type="chain" id="PRO_5025463231" description="Progonadoliberin-1" evidence="10">
    <location>
        <begin position="19"/>
        <end position="118"/>
    </location>
</feature>
<dbReference type="GO" id="GO:0031530">
    <property type="term" value="F:gonadotropin-releasing hormone receptor binding"/>
    <property type="evidence" value="ECO:0007669"/>
    <property type="project" value="TreeGrafter"/>
</dbReference>
<keyword evidence="5" id="KW-0165">Cleavage on pair of basic residues</keyword>
<comment type="subcellular location">
    <subcellularLocation>
        <location evidence="1">Secreted</location>
    </subcellularLocation>
</comment>
<feature type="signal peptide" evidence="10">
    <location>
        <begin position="1"/>
        <end position="18"/>
    </location>
</feature>
<evidence type="ECO:0000256" key="5">
    <source>
        <dbReference type="ARBA" id="ARBA00022685"/>
    </source>
</evidence>
<evidence type="ECO:0000256" key="6">
    <source>
        <dbReference type="ARBA" id="ARBA00022702"/>
    </source>
</evidence>
<evidence type="ECO:0000256" key="1">
    <source>
        <dbReference type="ARBA" id="ARBA00004613"/>
    </source>
</evidence>
<dbReference type="Proteomes" id="UP000472273">
    <property type="component" value="Unplaced"/>
</dbReference>
<keyword evidence="10" id="KW-0732">Signal</keyword>
<protein>
    <recommendedName>
        <fullName evidence="3">Progonadoliberin-1</fullName>
    </recommendedName>
    <alternativeName>
        <fullName evidence="9">Progonadoliberin I</fullName>
    </alternativeName>
</protein>
<dbReference type="GO" id="GO:0005183">
    <property type="term" value="F:gonadotropin hormone-releasing hormone activity"/>
    <property type="evidence" value="ECO:0007669"/>
    <property type="project" value="InterPro"/>
</dbReference>
<reference evidence="11" key="1">
    <citation type="submission" date="2025-08" db="UniProtKB">
        <authorList>
            <consortium name="Ensembl"/>
        </authorList>
    </citation>
    <scope>IDENTIFICATION</scope>
</reference>
<dbReference type="PROSITE" id="PS00473">
    <property type="entry name" value="GNRH"/>
    <property type="match status" value="1"/>
</dbReference>
<keyword evidence="8" id="KW-0873">Pyrrolidone carboxylic acid</keyword>
<evidence type="ECO:0000256" key="3">
    <source>
        <dbReference type="ARBA" id="ARBA00015101"/>
    </source>
</evidence>
<evidence type="ECO:0000313" key="12">
    <source>
        <dbReference type="Proteomes" id="UP000472273"/>
    </source>
</evidence>
<dbReference type="InterPro" id="IPR004079">
    <property type="entry name" value="Gonadoliberin_I_precursor"/>
</dbReference>
<evidence type="ECO:0000256" key="2">
    <source>
        <dbReference type="ARBA" id="ARBA00010968"/>
    </source>
</evidence>
<dbReference type="Ensembl" id="ENSPTXT00000012798.1">
    <property type="protein sequence ID" value="ENSPTXP00000012398.1"/>
    <property type="gene ID" value="ENSPTXG00000008706.1"/>
</dbReference>
<dbReference type="OMA" id="QLCIIFC"/>
<name>A0A670YS55_PSETE</name>
<dbReference type="GeneTree" id="ENSGT00390000008225"/>
<dbReference type="GO" id="GO:0005615">
    <property type="term" value="C:extracellular space"/>
    <property type="evidence" value="ECO:0007669"/>
    <property type="project" value="TreeGrafter"/>
</dbReference>
<evidence type="ECO:0000256" key="4">
    <source>
        <dbReference type="ARBA" id="ARBA00022525"/>
    </source>
</evidence>
<keyword evidence="4" id="KW-0964">Secreted</keyword>
<dbReference type="PANTHER" id="PTHR10522">
    <property type="entry name" value="GONADOLIBERIN"/>
    <property type="match status" value="1"/>
</dbReference>
<dbReference type="PANTHER" id="PTHR10522:SF0">
    <property type="entry name" value="PROGONADOLIBERIN-1"/>
    <property type="match status" value="1"/>
</dbReference>
<accession>A0A670YS55</accession>
<evidence type="ECO:0000313" key="11">
    <source>
        <dbReference type="Ensembl" id="ENSPTXP00000012398.1"/>
    </source>
</evidence>
<keyword evidence="6" id="KW-0372">Hormone</keyword>
<keyword evidence="7" id="KW-0027">Amidation</keyword>
<evidence type="ECO:0000256" key="10">
    <source>
        <dbReference type="SAM" id="SignalP"/>
    </source>
</evidence>
<reference evidence="11" key="2">
    <citation type="submission" date="2025-09" db="UniProtKB">
        <authorList>
            <consortium name="Ensembl"/>
        </authorList>
    </citation>
    <scope>IDENTIFICATION</scope>
</reference>
<comment type="similarity">
    <text evidence="2">Belongs to the GnRH family.</text>
</comment>
<keyword evidence="12" id="KW-1185">Reference proteome</keyword>
<evidence type="ECO:0000256" key="7">
    <source>
        <dbReference type="ARBA" id="ARBA00022815"/>
    </source>
</evidence>
<evidence type="ECO:0000256" key="8">
    <source>
        <dbReference type="ARBA" id="ARBA00023283"/>
    </source>
</evidence>
<organism evidence="11 12">
    <name type="scientific">Pseudonaja textilis</name>
    <name type="common">Eastern brown snake</name>
    <dbReference type="NCBI Taxonomy" id="8673"/>
    <lineage>
        <taxon>Eukaryota</taxon>
        <taxon>Metazoa</taxon>
        <taxon>Chordata</taxon>
        <taxon>Craniata</taxon>
        <taxon>Vertebrata</taxon>
        <taxon>Euteleostomi</taxon>
        <taxon>Lepidosauria</taxon>
        <taxon>Squamata</taxon>
        <taxon>Bifurcata</taxon>
        <taxon>Unidentata</taxon>
        <taxon>Episquamata</taxon>
        <taxon>Toxicofera</taxon>
        <taxon>Serpentes</taxon>
        <taxon>Colubroidea</taxon>
        <taxon>Elapidae</taxon>
        <taxon>Hydrophiinae</taxon>
        <taxon>Pseudonaja</taxon>
    </lineage>
</organism>
<dbReference type="InterPro" id="IPR002012">
    <property type="entry name" value="GnRH"/>
</dbReference>